<proteinExistence type="predicted"/>
<reference evidence="3 4" key="1">
    <citation type="journal article" date="2018" name="PLoS Genet.">
        <title>Population sequencing reveals clonal diversity and ancestral inbreeding in the grapevine cultivar Chardonnay.</title>
        <authorList>
            <person name="Roach M.J."/>
            <person name="Johnson D.L."/>
            <person name="Bohlmann J."/>
            <person name="van Vuuren H.J."/>
            <person name="Jones S.J."/>
            <person name="Pretorius I.S."/>
            <person name="Schmidt S.A."/>
            <person name="Borneman A.R."/>
        </authorList>
    </citation>
    <scope>NUCLEOTIDE SEQUENCE [LARGE SCALE GENOMIC DNA]</scope>
    <source>
        <strain evidence="4">cv. Chardonnay</strain>
        <tissue evidence="3">Leaf</tissue>
    </source>
</reference>
<sequence>MATPPAHMIRTFIFPFLCWQLLFAPGPCCRVLTHAAGGEWQLLLKNIGITAMHMQLLHNDRVVIFDRTDFGKSNLSLPDGKCRNDPNDTVLPIDCTAHSVEYDVATNSIRALMVQTDVWCSSGAVMANGNLIQTVASTTVTVWFGFSSRVLPATGKKFHLDWLRGDAILFDYAKNVVVKTFPTIPGGDPRCYPSTGSAVMLPLNLQASSIEVEVLVCGGAPTGSYTQASKGNFVGALKTCARIKITDSSPQWVMETMPLARVMAT</sequence>
<dbReference type="EMBL" id="QGNW01000019">
    <property type="protein sequence ID" value="RVX15297.1"/>
    <property type="molecule type" value="Genomic_DNA"/>
</dbReference>
<organism evidence="3 4">
    <name type="scientific">Vitis vinifera</name>
    <name type="common">Grape</name>
    <dbReference type="NCBI Taxonomy" id="29760"/>
    <lineage>
        <taxon>Eukaryota</taxon>
        <taxon>Viridiplantae</taxon>
        <taxon>Streptophyta</taxon>
        <taxon>Embryophyta</taxon>
        <taxon>Tracheophyta</taxon>
        <taxon>Spermatophyta</taxon>
        <taxon>Magnoliopsida</taxon>
        <taxon>eudicotyledons</taxon>
        <taxon>Gunneridae</taxon>
        <taxon>Pentapetalae</taxon>
        <taxon>rosids</taxon>
        <taxon>Vitales</taxon>
        <taxon>Vitaceae</taxon>
        <taxon>Viteae</taxon>
        <taxon>Vitis</taxon>
    </lineage>
</organism>
<feature type="domain" description="Glyoxal oxidase N-terminal" evidence="2">
    <location>
        <begin position="166"/>
        <end position="264"/>
    </location>
</feature>
<dbReference type="AlphaFoldDB" id="A0A438K256"/>
<dbReference type="InterPro" id="IPR009880">
    <property type="entry name" value="Glyoxal_oxidase_N"/>
</dbReference>
<comment type="caution">
    <text evidence="3">The sequence shown here is derived from an EMBL/GenBank/DDBJ whole genome shotgun (WGS) entry which is preliminary data.</text>
</comment>
<evidence type="ECO:0000256" key="1">
    <source>
        <dbReference type="SAM" id="SignalP"/>
    </source>
</evidence>
<evidence type="ECO:0000313" key="4">
    <source>
        <dbReference type="Proteomes" id="UP000288805"/>
    </source>
</evidence>
<dbReference type="PANTHER" id="PTHR32208:SF62">
    <property type="entry name" value="OXIDASE, PUTATIVE, EXPRESSED-RELATED"/>
    <property type="match status" value="1"/>
</dbReference>
<feature type="domain" description="Glyoxal oxidase N-terminal" evidence="2">
    <location>
        <begin position="52"/>
        <end position="134"/>
    </location>
</feature>
<accession>A0A438K256</accession>
<protein>
    <submittedName>
        <fullName evidence="3">Aldehyde oxidase GLOX1</fullName>
    </submittedName>
</protein>
<dbReference type="Pfam" id="PF07250">
    <property type="entry name" value="Glyoxal_oxid_N"/>
    <property type="match status" value="2"/>
</dbReference>
<feature type="chain" id="PRO_5018997887" evidence="1">
    <location>
        <begin position="25"/>
        <end position="265"/>
    </location>
</feature>
<dbReference type="Proteomes" id="UP000288805">
    <property type="component" value="Unassembled WGS sequence"/>
</dbReference>
<feature type="signal peptide" evidence="1">
    <location>
        <begin position="1"/>
        <end position="24"/>
    </location>
</feature>
<name>A0A438K256_VITVI</name>
<dbReference type="InterPro" id="IPR037293">
    <property type="entry name" value="Gal_Oxidase_central_sf"/>
</dbReference>
<dbReference type="Gene3D" id="2.130.10.80">
    <property type="entry name" value="Galactose oxidase/kelch, beta-propeller"/>
    <property type="match status" value="2"/>
</dbReference>
<dbReference type="PANTHER" id="PTHR32208">
    <property type="entry name" value="SECRETED PROTEIN-RELATED"/>
    <property type="match status" value="1"/>
</dbReference>
<gene>
    <name evidence="3" type="primary">GLOX1_2</name>
    <name evidence="3" type="ORF">CK203_008078</name>
</gene>
<evidence type="ECO:0000313" key="3">
    <source>
        <dbReference type="EMBL" id="RVX15297.1"/>
    </source>
</evidence>
<evidence type="ECO:0000259" key="2">
    <source>
        <dbReference type="Pfam" id="PF07250"/>
    </source>
</evidence>
<keyword evidence="1" id="KW-0732">Signal</keyword>